<keyword evidence="2" id="KW-0812">Transmembrane</keyword>
<reference evidence="3 4" key="1">
    <citation type="submission" date="2019-11" db="EMBL/GenBank/DDBJ databases">
        <title>Genome sequences of 17 halophilic strains isolated from different environments.</title>
        <authorList>
            <person name="Furrow R.E."/>
        </authorList>
    </citation>
    <scope>NUCLEOTIDE SEQUENCE [LARGE SCALE GENOMIC DNA]</scope>
    <source>
        <strain evidence="3 4">22507_15_FS</strain>
    </source>
</reference>
<keyword evidence="2" id="KW-1133">Transmembrane helix</keyword>
<evidence type="ECO:0000256" key="2">
    <source>
        <dbReference type="SAM" id="Phobius"/>
    </source>
</evidence>
<dbReference type="Pfam" id="PF07963">
    <property type="entry name" value="N_methyl"/>
    <property type="match status" value="1"/>
</dbReference>
<sequence length="134" mass="14857">MKTGSLAKGRSERGLSLVEVLVAVVILAIGLLGIASTQLVALEQTNLAHKRTTATMLVSEMADRVRANNGDIPASVPADLQRRMDDVLGTDADMDMEMNDDMLEVTLEWKERDRFEDDGERDESFTMQARMNND</sequence>
<dbReference type="RefSeq" id="WP_160899326.1">
    <property type="nucleotide sequence ID" value="NZ_WMEX01000007.1"/>
</dbReference>
<feature type="region of interest" description="Disordered" evidence="1">
    <location>
        <begin position="114"/>
        <end position="134"/>
    </location>
</feature>
<dbReference type="InterPro" id="IPR012902">
    <property type="entry name" value="N_methyl_site"/>
</dbReference>
<comment type="caution">
    <text evidence="3">The sequence shown here is derived from an EMBL/GenBank/DDBJ whole genome shotgun (WGS) entry which is preliminary data.</text>
</comment>
<dbReference type="Proteomes" id="UP000460751">
    <property type="component" value="Unassembled WGS sequence"/>
</dbReference>
<dbReference type="NCBIfam" id="TIGR02532">
    <property type="entry name" value="IV_pilin_GFxxxE"/>
    <property type="match status" value="1"/>
</dbReference>
<dbReference type="AlphaFoldDB" id="A0A9X4YE09"/>
<dbReference type="NCBIfam" id="TIGR02523">
    <property type="entry name" value="type_IV_pilV"/>
    <property type="match status" value="1"/>
</dbReference>
<evidence type="ECO:0000256" key="1">
    <source>
        <dbReference type="SAM" id="MobiDB-lite"/>
    </source>
</evidence>
<dbReference type="EMBL" id="WMEX01000007">
    <property type="protein sequence ID" value="MYL27751.1"/>
    <property type="molecule type" value="Genomic_DNA"/>
</dbReference>
<dbReference type="InterPro" id="IPR013362">
    <property type="entry name" value="Pilus_4_PilV"/>
</dbReference>
<feature type="transmembrane region" description="Helical" evidence="2">
    <location>
        <begin position="20"/>
        <end position="42"/>
    </location>
</feature>
<protein>
    <submittedName>
        <fullName evidence="3">Type IV pilus modification protein PilV</fullName>
    </submittedName>
</protein>
<organism evidence="3 4">
    <name type="scientific">Vreelandella halophila</name>
    <dbReference type="NCBI Taxonomy" id="86177"/>
    <lineage>
        <taxon>Bacteria</taxon>
        <taxon>Pseudomonadati</taxon>
        <taxon>Pseudomonadota</taxon>
        <taxon>Gammaproteobacteria</taxon>
        <taxon>Oceanospirillales</taxon>
        <taxon>Halomonadaceae</taxon>
        <taxon>Vreelandella</taxon>
    </lineage>
</organism>
<name>A0A9X4YE09_9GAMM</name>
<feature type="compositionally biased region" description="Polar residues" evidence="1">
    <location>
        <begin position="125"/>
        <end position="134"/>
    </location>
</feature>
<accession>A0A9X4YE09</accession>
<proteinExistence type="predicted"/>
<evidence type="ECO:0000313" key="4">
    <source>
        <dbReference type="Proteomes" id="UP000460751"/>
    </source>
</evidence>
<evidence type="ECO:0000313" key="3">
    <source>
        <dbReference type="EMBL" id="MYL27751.1"/>
    </source>
</evidence>
<keyword evidence="2" id="KW-0472">Membrane</keyword>
<gene>
    <name evidence="3" type="primary">pilV</name>
    <name evidence="3" type="ORF">GLW01_13225</name>
</gene>
<keyword evidence="4" id="KW-1185">Reference proteome</keyword>